<feature type="domain" description="PAS" evidence="1">
    <location>
        <begin position="518"/>
        <end position="588"/>
    </location>
</feature>
<dbReference type="GO" id="GO:0071111">
    <property type="term" value="F:cyclic-guanylate-specific phosphodiesterase activity"/>
    <property type="evidence" value="ECO:0007669"/>
    <property type="project" value="UniProtKB-EC"/>
</dbReference>
<dbReference type="InterPro" id="IPR035919">
    <property type="entry name" value="EAL_sf"/>
</dbReference>
<dbReference type="Gene3D" id="3.20.20.450">
    <property type="entry name" value="EAL domain"/>
    <property type="match status" value="1"/>
</dbReference>
<dbReference type="FunFam" id="3.30.450.20:FF:000099">
    <property type="entry name" value="Sensory box sensor histidine kinase"/>
    <property type="match status" value="2"/>
</dbReference>
<evidence type="ECO:0000313" key="5">
    <source>
        <dbReference type="EMBL" id="SUE41375.1"/>
    </source>
</evidence>
<evidence type="ECO:0000313" key="6">
    <source>
        <dbReference type="Proteomes" id="UP000054844"/>
    </source>
</evidence>
<dbReference type="AlphaFoldDB" id="A0A1S8D3N9"/>
<dbReference type="Pfam" id="PF08448">
    <property type="entry name" value="PAS_4"/>
    <property type="match status" value="1"/>
</dbReference>
<dbReference type="SMART" id="SM00086">
    <property type="entry name" value="PAC"/>
    <property type="match status" value="2"/>
</dbReference>
<dbReference type="SMART" id="SM00052">
    <property type="entry name" value="EAL"/>
    <property type="match status" value="1"/>
</dbReference>
<evidence type="ECO:0000259" key="1">
    <source>
        <dbReference type="PROSITE" id="PS50112"/>
    </source>
</evidence>
<dbReference type="PROSITE" id="PS50112">
    <property type="entry name" value="PAS"/>
    <property type="match status" value="2"/>
</dbReference>
<dbReference type="NCBIfam" id="TIGR00229">
    <property type="entry name" value="sensory_box"/>
    <property type="match status" value="3"/>
</dbReference>
<dbReference type="InterPro" id="IPR000700">
    <property type="entry name" value="PAS-assoc_C"/>
</dbReference>
<dbReference type="SUPFAM" id="SSF141868">
    <property type="entry name" value="EAL domain-like"/>
    <property type="match status" value="1"/>
</dbReference>
<dbReference type="SMART" id="SM00091">
    <property type="entry name" value="PAS"/>
    <property type="match status" value="3"/>
</dbReference>
<feature type="domain" description="EAL" evidence="3">
    <location>
        <begin position="5"/>
        <end position="255"/>
    </location>
</feature>
<dbReference type="EC" id="3.1.4.52" evidence="5"/>
<dbReference type="InterPro" id="IPR000014">
    <property type="entry name" value="PAS"/>
</dbReference>
<name>A0A1S8D3N9_9PROT</name>
<dbReference type="CDD" id="cd01948">
    <property type="entry name" value="EAL"/>
    <property type="match status" value="1"/>
</dbReference>
<accession>A0A1S8D3N9</accession>
<dbReference type="Pfam" id="PF00563">
    <property type="entry name" value="EAL"/>
    <property type="match status" value="1"/>
</dbReference>
<dbReference type="CDD" id="cd00130">
    <property type="entry name" value="PAS"/>
    <property type="match status" value="3"/>
</dbReference>
<dbReference type="Proteomes" id="UP000254919">
    <property type="component" value="Unassembled WGS sequence"/>
</dbReference>
<evidence type="ECO:0000259" key="2">
    <source>
        <dbReference type="PROSITE" id="PS50113"/>
    </source>
</evidence>
<dbReference type="InterPro" id="IPR013655">
    <property type="entry name" value="PAS_fold_3"/>
</dbReference>
<organism evidence="4 6">
    <name type="scientific">Roseomonas mucosa</name>
    <dbReference type="NCBI Taxonomy" id="207340"/>
    <lineage>
        <taxon>Bacteria</taxon>
        <taxon>Pseudomonadati</taxon>
        <taxon>Pseudomonadota</taxon>
        <taxon>Alphaproteobacteria</taxon>
        <taxon>Acetobacterales</taxon>
        <taxon>Roseomonadaceae</taxon>
        <taxon>Roseomonas</taxon>
    </lineage>
</organism>
<reference evidence="4 6" key="1">
    <citation type="submission" date="2016-12" db="EMBL/GenBank/DDBJ databases">
        <title>Draft genome sequence of Roseomonas mucosa strain AU37, isolated from a peripheral intravenous catheter.</title>
        <authorList>
            <person name="Choudhury M.A."/>
            <person name="Sidjabat H.E."/>
            <person name="Wailan A.M."/>
            <person name="Zhang L."/>
            <person name="Marsh N.M."/>
            <person name="Rickard C.M."/>
            <person name="Davies M."/>
            <person name="Mcmillan D.J."/>
        </authorList>
    </citation>
    <scope>NUCLEOTIDE SEQUENCE [LARGE SCALE GENOMIC DNA]</scope>
    <source>
        <strain evidence="4 6">SAVE376</strain>
    </source>
</reference>
<dbReference type="Gene3D" id="3.30.450.20">
    <property type="entry name" value="PAS domain"/>
    <property type="match status" value="3"/>
</dbReference>
<dbReference type="EMBL" id="LLWF02000058">
    <property type="protein sequence ID" value="ONH82354.1"/>
    <property type="molecule type" value="Genomic_DNA"/>
</dbReference>
<dbReference type="Proteomes" id="UP000054844">
    <property type="component" value="Unassembled WGS sequence"/>
</dbReference>
<dbReference type="InterPro" id="IPR013656">
    <property type="entry name" value="PAS_4"/>
</dbReference>
<dbReference type="InterPro" id="IPR001633">
    <property type="entry name" value="EAL_dom"/>
</dbReference>
<dbReference type="PROSITE" id="PS50883">
    <property type="entry name" value="EAL"/>
    <property type="match status" value="1"/>
</dbReference>
<protein>
    <submittedName>
        <fullName evidence="5">Oxygen sensor protein DosP</fullName>
        <ecNumber evidence="5">3.1.4.52</ecNumber>
    </submittedName>
</protein>
<dbReference type="InterPro" id="IPR001610">
    <property type="entry name" value="PAC"/>
</dbReference>
<evidence type="ECO:0000259" key="3">
    <source>
        <dbReference type="PROSITE" id="PS50883"/>
    </source>
</evidence>
<keyword evidence="6" id="KW-1185">Reference proteome</keyword>
<dbReference type="InterPro" id="IPR035965">
    <property type="entry name" value="PAS-like_dom_sf"/>
</dbReference>
<dbReference type="PANTHER" id="PTHR44757:SF2">
    <property type="entry name" value="BIOFILM ARCHITECTURE MAINTENANCE PROTEIN MBAA"/>
    <property type="match status" value="1"/>
</dbReference>
<dbReference type="PROSITE" id="PS50113">
    <property type="entry name" value="PAC"/>
    <property type="match status" value="2"/>
</dbReference>
<feature type="domain" description="PAS" evidence="1">
    <location>
        <begin position="392"/>
        <end position="462"/>
    </location>
</feature>
<proteinExistence type="predicted"/>
<keyword evidence="5" id="KW-0378">Hydrolase</keyword>
<dbReference type="EMBL" id="UGVN01000001">
    <property type="protein sequence ID" value="SUE41375.1"/>
    <property type="molecule type" value="Genomic_DNA"/>
</dbReference>
<sequence>MFTSQARFNIAFSSALIGGNITPYFQPIVSLEENRTVGFEVLARWHDEKQGNIPPSVFVFHAEKADMLDELLDSLMRQSFAAAQDWDGDFYLAFNLSPTQLQHPHLPERIASLAKEFGFPLERLHIEITETAILEDEKNSRRVLEQIIAMGCAISLDDFGTGYSSLTWLRTLPFSKIKIDTSFVRSMLEQKESRKIVAAVVGLGQSLDLSVIAEGVETLEQAELLQKIGCGYAQGYLFSRPVPANAVPGLLRGPASAAFATDPANLTLEQRAHQISALYASDNMSICFLGLDYVIKDASPVFARNLGRPLDDVIGRQVNDVMPEGVGRIAWLHSYWARNLPAPAYERKLPDGGTHLLFIHRVPDEVGELLGYSIIVIDITENKKTEEALRKSEEHYRIAATLSPRLSWQMDAQGQIEAIDESYARMMGLVLDDVRGTKWTNIVHPADRDRIKASWGRALSNGSVYDEELRYRMPDGSYRWFRSYVAPQKAPDGTVLRWYGQKEDIDTRKISLDALRDQEEQFRFILDNCPHLFWMTTPDGQMTRANPRIFHLTGQTYEQTRNHGWLDIVHPEQRAAVRAQWMECLRTGKVYDVDFQARLSDGRWHWMRAWGAPRCDDARNILGWYGTLSEITTPRSPGAQLPAVSPLRAYTLHDEQESQSREIAALPRTWSR</sequence>
<dbReference type="PANTHER" id="PTHR44757">
    <property type="entry name" value="DIGUANYLATE CYCLASE DGCP"/>
    <property type="match status" value="1"/>
</dbReference>
<dbReference type="SUPFAM" id="SSF55785">
    <property type="entry name" value="PYP-like sensor domain (PAS domain)"/>
    <property type="match status" value="3"/>
</dbReference>
<reference evidence="5 7" key="2">
    <citation type="submission" date="2018-06" db="EMBL/GenBank/DDBJ databases">
        <authorList>
            <consortium name="Pathogen Informatics"/>
            <person name="Doyle S."/>
        </authorList>
    </citation>
    <scope>NUCLEOTIDE SEQUENCE [LARGE SCALE GENOMIC DNA]</scope>
    <source>
        <strain evidence="5 7">NCTC13291</strain>
    </source>
</reference>
<dbReference type="STRING" id="207340.APZ41_015040"/>
<dbReference type="Pfam" id="PF08447">
    <property type="entry name" value="PAS_3"/>
    <property type="match status" value="2"/>
</dbReference>
<dbReference type="InterPro" id="IPR052155">
    <property type="entry name" value="Biofilm_reg_signaling"/>
</dbReference>
<evidence type="ECO:0000313" key="7">
    <source>
        <dbReference type="Proteomes" id="UP000254919"/>
    </source>
</evidence>
<gene>
    <name evidence="5" type="primary">dosP_2</name>
    <name evidence="4" type="ORF">APZ41_015040</name>
    <name evidence="5" type="ORF">NCTC13291_02956</name>
</gene>
<feature type="domain" description="PAC" evidence="2">
    <location>
        <begin position="338"/>
        <end position="391"/>
    </location>
</feature>
<feature type="domain" description="PAC" evidence="2">
    <location>
        <begin position="465"/>
        <end position="517"/>
    </location>
</feature>
<evidence type="ECO:0000313" key="4">
    <source>
        <dbReference type="EMBL" id="ONH82354.1"/>
    </source>
</evidence>